<keyword evidence="5 15" id="KW-0808">Transferase</keyword>
<gene>
    <name evidence="17" type="ORF">GOMPHAMPRED_007379</name>
</gene>
<keyword evidence="13 15" id="KW-0753">Steroid metabolism</keyword>
<evidence type="ECO:0000256" key="11">
    <source>
        <dbReference type="ARBA" id="ARBA00023098"/>
    </source>
</evidence>
<dbReference type="GO" id="GO:0019287">
    <property type="term" value="P:isopentenyl diphosphate biosynthetic process, mevalonate pathway"/>
    <property type="evidence" value="ECO:0007669"/>
    <property type="project" value="UniProtKB-UniRule"/>
</dbReference>
<keyword evidence="4 15" id="KW-0444">Lipid biosynthesis</keyword>
<keyword evidence="11 15" id="KW-0443">Lipid metabolism</keyword>
<evidence type="ECO:0000256" key="5">
    <source>
        <dbReference type="ARBA" id="ARBA00022679"/>
    </source>
</evidence>
<evidence type="ECO:0000256" key="14">
    <source>
        <dbReference type="ARBA" id="ARBA00029326"/>
    </source>
</evidence>
<dbReference type="SUPFAM" id="SSF55060">
    <property type="entry name" value="GHMP Kinase, C-terminal domain"/>
    <property type="match status" value="1"/>
</dbReference>
<evidence type="ECO:0000256" key="6">
    <source>
        <dbReference type="ARBA" id="ARBA00022741"/>
    </source>
</evidence>
<dbReference type="PIRSF" id="PIRSF017288">
    <property type="entry name" value="PMK_GHMP_euk"/>
    <property type="match status" value="1"/>
</dbReference>
<dbReference type="InterPro" id="IPR036554">
    <property type="entry name" value="GHMP_kinase_C_sf"/>
</dbReference>
<evidence type="ECO:0000256" key="2">
    <source>
        <dbReference type="ARBA" id="ARBA00006495"/>
    </source>
</evidence>
<reference evidence="17" key="1">
    <citation type="submission" date="2021-03" db="EMBL/GenBank/DDBJ databases">
        <authorList>
            <person name="Tagirdzhanova G."/>
        </authorList>
    </citation>
    <scope>NUCLEOTIDE SEQUENCE</scope>
</reference>
<keyword evidence="18" id="KW-1185">Reference proteome</keyword>
<evidence type="ECO:0000256" key="4">
    <source>
        <dbReference type="ARBA" id="ARBA00022516"/>
    </source>
</evidence>
<feature type="domain" description="GHMP kinase N-terminal" evidence="16">
    <location>
        <begin position="152"/>
        <end position="216"/>
    </location>
</feature>
<evidence type="ECO:0000256" key="15">
    <source>
        <dbReference type="PIRNR" id="PIRNR017288"/>
    </source>
</evidence>
<evidence type="ECO:0000256" key="12">
    <source>
        <dbReference type="ARBA" id="ARBA00023166"/>
    </source>
</evidence>
<evidence type="ECO:0000256" key="9">
    <source>
        <dbReference type="ARBA" id="ARBA00022955"/>
    </source>
</evidence>
<dbReference type="PANTHER" id="PTHR31814">
    <property type="match status" value="1"/>
</dbReference>
<dbReference type="EMBL" id="CAJPDQ010000006">
    <property type="protein sequence ID" value="CAF9911344.1"/>
    <property type="molecule type" value="Genomic_DNA"/>
</dbReference>
<dbReference type="GO" id="GO:0005524">
    <property type="term" value="F:ATP binding"/>
    <property type="evidence" value="ECO:0007669"/>
    <property type="project" value="UniProtKB-UniRule"/>
</dbReference>
<dbReference type="GO" id="GO:0005777">
    <property type="term" value="C:peroxisome"/>
    <property type="evidence" value="ECO:0007669"/>
    <property type="project" value="TreeGrafter"/>
</dbReference>
<keyword evidence="10" id="KW-0756">Sterol biosynthesis</keyword>
<keyword evidence="9 15" id="KW-0752">Steroid biosynthesis</keyword>
<comment type="pathway">
    <text evidence="1 15">Isoprenoid biosynthesis; isopentenyl diphosphate biosynthesis via mevalonate pathway; isopentenyl diphosphate from (R)-mevalonate: step 2/3.</text>
</comment>
<evidence type="ECO:0000313" key="18">
    <source>
        <dbReference type="Proteomes" id="UP000664169"/>
    </source>
</evidence>
<keyword evidence="7 15" id="KW-0418">Kinase</keyword>
<dbReference type="GO" id="GO:0010142">
    <property type="term" value="P:farnesyl diphosphate biosynthetic process, mevalonate pathway"/>
    <property type="evidence" value="ECO:0007669"/>
    <property type="project" value="TreeGrafter"/>
</dbReference>
<dbReference type="Gene3D" id="3.30.70.890">
    <property type="entry name" value="GHMP kinase, C-terminal domain"/>
    <property type="match status" value="1"/>
</dbReference>
<dbReference type="InterPro" id="IPR016005">
    <property type="entry name" value="Erg8"/>
</dbReference>
<evidence type="ECO:0000256" key="3">
    <source>
        <dbReference type="ARBA" id="ARBA00012958"/>
    </source>
</evidence>
<dbReference type="Pfam" id="PF00288">
    <property type="entry name" value="GHMP_kinases_N"/>
    <property type="match status" value="1"/>
</dbReference>
<comment type="similarity">
    <text evidence="2 15">Belongs to the GHMP kinase family. Mevalonate kinase subfamily.</text>
</comment>
<comment type="catalytic activity">
    <reaction evidence="14">
        <text>(R)-5-phosphomevalonate + ATP = (R)-5-diphosphomevalonate + ADP</text>
        <dbReference type="Rhea" id="RHEA:16341"/>
        <dbReference type="ChEBI" id="CHEBI:30616"/>
        <dbReference type="ChEBI" id="CHEBI:57557"/>
        <dbReference type="ChEBI" id="CHEBI:58146"/>
        <dbReference type="ChEBI" id="CHEBI:456216"/>
        <dbReference type="EC" id="2.7.4.2"/>
    </reaction>
    <physiologicalReaction direction="left-to-right" evidence="14">
        <dbReference type="Rhea" id="RHEA:16342"/>
    </physiologicalReaction>
</comment>
<evidence type="ECO:0000259" key="16">
    <source>
        <dbReference type="Pfam" id="PF00288"/>
    </source>
</evidence>
<dbReference type="InterPro" id="IPR035102">
    <property type="entry name" value="Phosphomevalonate_kinase"/>
</dbReference>
<dbReference type="AlphaFoldDB" id="A0A8H3ERF6"/>
<evidence type="ECO:0000256" key="7">
    <source>
        <dbReference type="ARBA" id="ARBA00022777"/>
    </source>
</evidence>
<evidence type="ECO:0000256" key="13">
    <source>
        <dbReference type="ARBA" id="ARBA00023221"/>
    </source>
</evidence>
<dbReference type="SUPFAM" id="SSF54211">
    <property type="entry name" value="Ribosomal protein S5 domain 2-like"/>
    <property type="match status" value="1"/>
</dbReference>
<keyword evidence="8" id="KW-0067">ATP-binding</keyword>
<sequence>MTSISAPGKVLLAGGYLVVDRAYQGIVLGLSARIHAIVQKSNDRGKVIVRSPQFQDATWCYECHYQSTKVVEVVQEERPGQTPQSRNKFVEIALAYALSYVAQHEVQGSPSFAITILADSDYYSHESTSKLCSRNPQSRFRDFGVSLQEAHKTGLGSSAALVTSLVSAIVLHSMNLEQSNISDDLKRKLHNLAQIAHCVAQGKIGSGFDVAAAVYGTCIYRRFSPTILDSLGTLESADFGKQLARTVDDTDRQIWDTQIDESSIGLPKGLRLVMCDVDCGSETPSMVKKVMGWRTAYPKESLSLWEALSKANMELAAVLQSSSSGTNTDRATLKQNILAIRSLIREMSAKAGVPIEPPVQTHLLDSCSAIQGVVGGVVPGAGGYDALVIILEDQEEVLHQLQEFLKSYQSPPDLIHDTQIGQVRLLNVKQETEGIKIESSHQYAGWI</sequence>
<dbReference type="Gene3D" id="3.30.230.10">
    <property type="match status" value="1"/>
</dbReference>
<protein>
    <recommendedName>
        <fullName evidence="3 15">Phosphomevalonate kinase</fullName>
        <ecNumber evidence="3 15">2.7.4.2</ecNumber>
    </recommendedName>
</protein>
<keyword evidence="6" id="KW-0547">Nucleotide-binding</keyword>
<evidence type="ECO:0000256" key="10">
    <source>
        <dbReference type="ARBA" id="ARBA00023011"/>
    </source>
</evidence>
<proteinExistence type="inferred from homology"/>
<evidence type="ECO:0000256" key="1">
    <source>
        <dbReference type="ARBA" id="ARBA00005017"/>
    </source>
</evidence>
<dbReference type="Proteomes" id="UP000664169">
    <property type="component" value="Unassembled WGS sequence"/>
</dbReference>
<evidence type="ECO:0000313" key="17">
    <source>
        <dbReference type="EMBL" id="CAF9911344.1"/>
    </source>
</evidence>
<dbReference type="OrthoDB" id="10262935at2759"/>
<keyword evidence="12" id="KW-1207">Sterol metabolism</keyword>
<organism evidence="17 18">
    <name type="scientific">Gomphillus americanus</name>
    <dbReference type="NCBI Taxonomy" id="1940652"/>
    <lineage>
        <taxon>Eukaryota</taxon>
        <taxon>Fungi</taxon>
        <taxon>Dikarya</taxon>
        <taxon>Ascomycota</taxon>
        <taxon>Pezizomycotina</taxon>
        <taxon>Lecanoromycetes</taxon>
        <taxon>OSLEUM clade</taxon>
        <taxon>Ostropomycetidae</taxon>
        <taxon>Ostropales</taxon>
        <taxon>Graphidaceae</taxon>
        <taxon>Gomphilloideae</taxon>
        <taxon>Gomphillus</taxon>
    </lineage>
</organism>
<dbReference type="UniPathway" id="UPA00057">
    <property type="reaction ID" value="UER00099"/>
</dbReference>
<dbReference type="EC" id="2.7.4.2" evidence="3 15"/>
<dbReference type="InterPro" id="IPR014721">
    <property type="entry name" value="Ribsml_uS5_D2-typ_fold_subgr"/>
</dbReference>
<dbReference type="GO" id="GO:0004631">
    <property type="term" value="F:phosphomevalonate kinase activity"/>
    <property type="evidence" value="ECO:0007669"/>
    <property type="project" value="UniProtKB-UniRule"/>
</dbReference>
<dbReference type="GO" id="GO:0006696">
    <property type="term" value="P:ergosterol biosynthetic process"/>
    <property type="evidence" value="ECO:0007669"/>
    <property type="project" value="TreeGrafter"/>
</dbReference>
<name>A0A8H3ERF6_9LECA</name>
<accession>A0A8H3ERF6</accession>
<comment type="caution">
    <text evidence="17">The sequence shown here is derived from an EMBL/GenBank/DDBJ whole genome shotgun (WGS) entry which is preliminary data.</text>
</comment>
<dbReference type="InterPro" id="IPR020568">
    <property type="entry name" value="Ribosomal_Su5_D2-typ_SF"/>
</dbReference>
<dbReference type="PANTHER" id="PTHR31814:SF2">
    <property type="entry name" value="PHOSPHOMEVALONATE KINASE"/>
    <property type="match status" value="1"/>
</dbReference>
<dbReference type="InterPro" id="IPR006204">
    <property type="entry name" value="GHMP_kinase_N_dom"/>
</dbReference>
<evidence type="ECO:0000256" key="8">
    <source>
        <dbReference type="ARBA" id="ARBA00022840"/>
    </source>
</evidence>